<dbReference type="Proteomes" id="UP001464891">
    <property type="component" value="Unassembled WGS sequence"/>
</dbReference>
<dbReference type="RefSeq" id="WP_190440007.1">
    <property type="nucleotide sequence ID" value="NZ_JAMPKM010000014.1"/>
</dbReference>
<evidence type="ECO:0000313" key="3">
    <source>
        <dbReference type="Proteomes" id="UP001464891"/>
    </source>
</evidence>
<evidence type="ECO:0000259" key="1">
    <source>
        <dbReference type="SMART" id="SM00849"/>
    </source>
</evidence>
<evidence type="ECO:0000313" key="2">
    <source>
        <dbReference type="EMBL" id="MEP0819369.1"/>
    </source>
</evidence>
<accession>A0ABV0JC56</accession>
<dbReference type="SUPFAM" id="SSF56281">
    <property type="entry name" value="Metallo-hydrolase/oxidoreductase"/>
    <property type="match status" value="1"/>
</dbReference>
<reference evidence="2 3" key="1">
    <citation type="submission" date="2022-04" db="EMBL/GenBank/DDBJ databases">
        <title>Positive selection, recombination, and allopatry shape intraspecific diversity of widespread and dominant cyanobacteria.</title>
        <authorList>
            <person name="Wei J."/>
            <person name="Shu W."/>
            <person name="Hu C."/>
        </authorList>
    </citation>
    <scope>NUCLEOTIDE SEQUENCE [LARGE SCALE GENOMIC DNA]</scope>
    <source>
        <strain evidence="2 3">GB2-A4</strain>
    </source>
</reference>
<dbReference type="PANTHER" id="PTHR43546">
    <property type="entry name" value="UPF0173 METAL-DEPENDENT HYDROLASE MJ1163-RELATED"/>
    <property type="match status" value="1"/>
</dbReference>
<feature type="domain" description="Metallo-beta-lactamase" evidence="1">
    <location>
        <begin position="27"/>
        <end position="241"/>
    </location>
</feature>
<comment type="caution">
    <text evidence="2">The sequence shown here is derived from an EMBL/GenBank/DDBJ whole genome shotgun (WGS) entry which is preliminary data.</text>
</comment>
<gene>
    <name evidence="2" type="ORF">NC998_19910</name>
</gene>
<dbReference type="InterPro" id="IPR050114">
    <property type="entry name" value="UPF0173_UPF0282_UlaG_hydrolase"/>
</dbReference>
<dbReference type="InterPro" id="IPR036866">
    <property type="entry name" value="RibonucZ/Hydroxyglut_hydro"/>
</dbReference>
<dbReference type="SMART" id="SM00849">
    <property type="entry name" value="Lactamase_B"/>
    <property type="match status" value="1"/>
</dbReference>
<organism evidence="2 3">
    <name type="scientific">Trichocoleus desertorum GB2-A4</name>
    <dbReference type="NCBI Taxonomy" id="2933944"/>
    <lineage>
        <taxon>Bacteria</taxon>
        <taxon>Bacillati</taxon>
        <taxon>Cyanobacteriota</taxon>
        <taxon>Cyanophyceae</taxon>
        <taxon>Leptolyngbyales</taxon>
        <taxon>Trichocoleusaceae</taxon>
        <taxon>Trichocoleus</taxon>
    </lineage>
</organism>
<proteinExistence type="predicted"/>
<protein>
    <submittedName>
        <fullName evidence="2">MBL fold metallo-hydrolase</fullName>
    </submittedName>
</protein>
<keyword evidence="3" id="KW-1185">Reference proteome</keyword>
<dbReference type="EMBL" id="JAMPKM010000014">
    <property type="protein sequence ID" value="MEP0819369.1"/>
    <property type="molecule type" value="Genomic_DNA"/>
</dbReference>
<dbReference type="PANTHER" id="PTHR43546:SF7">
    <property type="entry name" value="METALLO-BETA-LACTAMASE DOMAIN-CONTAINING PROTEIN"/>
    <property type="match status" value="1"/>
</dbReference>
<name>A0ABV0JC56_9CYAN</name>
<dbReference type="InterPro" id="IPR001279">
    <property type="entry name" value="Metallo-B-lactamas"/>
</dbReference>
<dbReference type="Gene3D" id="3.60.15.10">
    <property type="entry name" value="Ribonuclease Z/Hydroxyacylglutathione hydrolase-like"/>
    <property type="match status" value="1"/>
</dbReference>
<dbReference type="Pfam" id="PF12706">
    <property type="entry name" value="Lactamase_B_2"/>
    <property type="match status" value="1"/>
</dbReference>
<sequence>MTDSSTLVLPAENHTPDIATGSIFFVGTATVILRYAGFTILTDPNFLHQGDHVHLGYGLRSERVTNPAIEIEELPPLDLVVLSHMHEDHFDHIAEQKLNKTVPIVTTKHATEKLQKKGFQATYALDTWETITIQKGGVQLRISAMPGRHGPGALAALLPPVMGSLLEFQNSTGQAFFRLYITGDTLVYEEIKEIPQRHSQIDLALLHLGGTRAFGVLVTMDGKQGVEMVRLIAPKTAIPIHYNDYTVFKSPLEEFKQAIAAAGLDTQIEYLSHGDTYQFQVPANRLQS</sequence>